<dbReference type="OrthoDB" id="1883964at2759"/>
<keyword evidence="1" id="KW-0175">Coiled coil</keyword>
<feature type="compositionally biased region" description="Low complexity" evidence="2">
    <location>
        <begin position="402"/>
        <end position="418"/>
    </location>
</feature>
<evidence type="ECO:0000256" key="2">
    <source>
        <dbReference type="SAM" id="MobiDB-lite"/>
    </source>
</evidence>
<feature type="region of interest" description="Disordered" evidence="2">
    <location>
        <begin position="776"/>
        <end position="797"/>
    </location>
</feature>
<dbReference type="eggNOG" id="ENOG502S215">
    <property type="taxonomic scope" value="Eukaryota"/>
</dbReference>
<feature type="compositionally biased region" description="Low complexity" evidence="2">
    <location>
        <begin position="121"/>
        <end position="142"/>
    </location>
</feature>
<feature type="compositionally biased region" description="Polar residues" evidence="2">
    <location>
        <begin position="391"/>
        <end position="401"/>
    </location>
</feature>
<feature type="compositionally biased region" description="Polar residues" evidence="2">
    <location>
        <begin position="261"/>
        <end position="278"/>
    </location>
</feature>
<feature type="compositionally biased region" description="Low complexity" evidence="2">
    <location>
        <begin position="367"/>
        <end position="389"/>
    </location>
</feature>
<evidence type="ECO:0000313" key="3">
    <source>
        <dbReference type="EMBL" id="EOA80802.1"/>
    </source>
</evidence>
<dbReference type="GeneID" id="19395934"/>
<dbReference type="Proteomes" id="UP000016935">
    <property type="component" value="Unassembled WGS sequence"/>
</dbReference>
<name>R0JX15_EXST2</name>
<feature type="compositionally biased region" description="Pro residues" evidence="2">
    <location>
        <begin position="352"/>
        <end position="366"/>
    </location>
</feature>
<accession>R0JX15</accession>
<dbReference type="STRING" id="671987.R0JX15"/>
<organism evidence="3 4">
    <name type="scientific">Exserohilum turcicum (strain 28A)</name>
    <name type="common">Northern leaf blight fungus</name>
    <name type="synonym">Setosphaeria turcica</name>
    <dbReference type="NCBI Taxonomy" id="671987"/>
    <lineage>
        <taxon>Eukaryota</taxon>
        <taxon>Fungi</taxon>
        <taxon>Dikarya</taxon>
        <taxon>Ascomycota</taxon>
        <taxon>Pezizomycotina</taxon>
        <taxon>Dothideomycetes</taxon>
        <taxon>Pleosporomycetidae</taxon>
        <taxon>Pleosporales</taxon>
        <taxon>Pleosporineae</taxon>
        <taxon>Pleosporaceae</taxon>
        <taxon>Exserohilum</taxon>
    </lineage>
</organism>
<feature type="compositionally biased region" description="Polar residues" evidence="2">
    <location>
        <begin position="189"/>
        <end position="226"/>
    </location>
</feature>
<reference evidence="3 4" key="1">
    <citation type="journal article" date="2012" name="PLoS Pathog.">
        <title>Diverse lifestyles and strategies of plant pathogenesis encoded in the genomes of eighteen Dothideomycetes fungi.</title>
        <authorList>
            <person name="Ohm R.A."/>
            <person name="Feau N."/>
            <person name="Henrissat B."/>
            <person name="Schoch C.L."/>
            <person name="Horwitz B.A."/>
            <person name="Barry K.W."/>
            <person name="Condon B.J."/>
            <person name="Copeland A.C."/>
            <person name="Dhillon B."/>
            <person name="Glaser F."/>
            <person name="Hesse C.N."/>
            <person name="Kosti I."/>
            <person name="LaButti K."/>
            <person name="Lindquist E.A."/>
            <person name="Lucas S."/>
            <person name="Salamov A.A."/>
            <person name="Bradshaw R.E."/>
            <person name="Ciuffetti L."/>
            <person name="Hamelin R.C."/>
            <person name="Kema G.H.J."/>
            <person name="Lawrence C."/>
            <person name="Scott J.A."/>
            <person name="Spatafora J.W."/>
            <person name="Turgeon B.G."/>
            <person name="de Wit P.J.G.M."/>
            <person name="Zhong S."/>
            <person name="Goodwin S.B."/>
            <person name="Grigoriev I.V."/>
        </authorList>
    </citation>
    <scope>NUCLEOTIDE SEQUENCE [LARGE SCALE GENOMIC DNA]</scope>
    <source>
        <strain evidence="4">28A</strain>
    </source>
</reference>
<evidence type="ECO:0000313" key="4">
    <source>
        <dbReference type="Proteomes" id="UP000016935"/>
    </source>
</evidence>
<dbReference type="EMBL" id="KB908877">
    <property type="protein sequence ID" value="EOA80802.1"/>
    <property type="molecule type" value="Genomic_DNA"/>
</dbReference>
<feature type="compositionally biased region" description="Polar residues" evidence="2">
    <location>
        <begin position="43"/>
        <end position="75"/>
    </location>
</feature>
<feature type="region of interest" description="Disordered" evidence="2">
    <location>
        <begin position="501"/>
        <end position="569"/>
    </location>
</feature>
<dbReference type="HOGENOM" id="CLU_249493_0_0_1"/>
<feature type="region of interest" description="Disordered" evidence="2">
    <location>
        <begin position="443"/>
        <end position="488"/>
    </location>
</feature>
<feature type="region of interest" description="Disordered" evidence="2">
    <location>
        <begin position="839"/>
        <end position="895"/>
    </location>
</feature>
<evidence type="ECO:0000256" key="1">
    <source>
        <dbReference type="SAM" id="Coils"/>
    </source>
</evidence>
<feature type="region of interest" description="Disordered" evidence="2">
    <location>
        <begin position="1"/>
        <end position="428"/>
    </location>
</feature>
<feature type="compositionally biased region" description="Polar residues" evidence="2">
    <location>
        <begin position="845"/>
        <end position="858"/>
    </location>
</feature>
<feature type="compositionally biased region" description="Polar residues" evidence="2">
    <location>
        <begin position="1"/>
        <end position="10"/>
    </location>
</feature>
<feature type="coiled-coil region" evidence="1">
    <location>
        <begin position="1284"/>
        <end position="1319"/>
    </location>
</feature>
<feature type="compositionally biased region" description="Low complexity" evidence="2">
    <location>
        <begin position="91"/>
        <end position="104"/>
    </location>
</feature>
<feature type="compositionally biased region" description="Low complexity" evidence="2">
    <location>
        <begin position="157"/>
        <end position="168"/>
    </location>
</feature>
<feature type="coiled-coil region" evidence="1">
    <location>
        <begin position="610"/>
        <end position="637"/>
    </location>
</feature>
<dbReference type="RefSeq" id="XP_008031418.1">
    <property type="nucleotide sequence ID" value="XM_008033227.1"/>
</dbReference>
<feature type="compositionally biased region" description="Low complexity" evidence="2">
    <location>
        <begin position="320"/>
        <end position="351"/>
    </location>
</feature>
<gene>
    <name evidence="3" type="ORF">SETTUDRAFT_124059</name>
</gene>
<feature type="region of interest" description="Disordered" evidence="2">
    <location>
        <begin position="926"/>
        <end position="956"/>
    </location>
</feature>
<keyword evidence="4" id="KW-1185">Reference proteome</keyword>
<protein>
    <submittedName>
        <fullName evidence="3">Uncharacterized protein</fullName>
    </submittedName>
</protein>
<sequence length="1334" mass="146576">MQNYGQTPGYQQPGSAAGFAGQQGGPTPAPPPPQPGYGVPQGYQSIPPQAQSQWTIATPTQTQVPGAWNQSQQQIMAGYNPGTYGAMPAAQQQQQQYVQQQQQGQPPPSPPKPQGFAAAVQRQEQLQKQQQPQQAWPQQPQQTTGFIPQAQQGGYPIQGNPQQAYQQAAPPPPSAVQGAAYYPPPQGGRPSSTNSITQAVANSNAQPTGSPQVPATASPVRQQSTYIPPALNGQGGQQYTPSNTNSAQRVYASTPPPNAPGWQQVQPTQSAQPVYQSQQPPPLPVRFSQQAGQIQQQQQYYQYGQQAFAQYPPQTPTPPQQTSSPFQAQQHNYQQQPQGQSQVQAQAQNQWQPPPPPAPVPNPQTLPPSYANQQAAQQPQTQTSGQEQAPLNRTNTAVTNLSESNPSQPVSPVSNRPSLSFASGQRPSYERVDSIGSVAFANYQAQRANDKPLPQTQPTPPPPRDDKSTFSALAAGGPSDWEHLGGGDEIDDEELFAAKPKQQENKATQSSSVELPAHVPSPPSTHGFPSPAVHPANLDSNDSGETYMPTPPSSTANLSEQRPPYPAHGGFVVNDAIVAPLRTAPKPADNTQRLRDNHLASESLPGSAQVDSLTAEIKAKDELIDQLRADLQRETDTRNAEIGLFTAERLKLESESEAARNHAANEMSVLQAQIDNMRLTADQANANSDAVAREKERDNTIAELRHQLEVERTKELPKPTAADLIPDLDPWYVSSLEKYIAMLRSEAMEPQLEEKMKIFKAFMKAESAARGIDFFDTPPKVPAKEPVQGSNSDISDARPNLRVQVPQEIVDEDDHDYSPGGRPILMRQPTMPSLENIQPRAPTAPSVQSTTILTPTSSVDDDANKTPIQSLPEGQPQSQYKAYIPPSTKPEEPAPLSHRFSMNFSGTPTGARGPDEIFFGTGQPRTQRYEDDADEPIPRPLSLHPHRPTSMILPSKDDGNKILAAILPRHLEGPTSRQLQELKYKLKNAEIELVGAKKLEQIWEESASLTRWKNDDARRKRQDENEERNDELFNGNEISYAEMKQMEEDFKSKEAALKTKKVEEEYKSYVEAVFDPVYNGLEAEMHSLMDVYVEAEHLLQTSVSGIKSLEGGDPPSTEDCLELLDAIYKQVEKRHEGVVHVVAERDRCYKKTEIQPLYATGKIAQVRDTEKHFESAEKQAALKAKREKARRIGQLVSFAEDVVVNALSTEQKEMDQIVAAIKSLDDGTGDADLLARAHSTLDALKRSSKALLTLFNDLEVELNSAVMDADIAEAQSQNADAKRVQELQAEKKQGEKKLVEEYIRRVRVLESDQTELKELVERKMSKGHGNADQK</sequence>
<feature type="compositionally biased region" description="Low complexity" evidence="2">
    <location>
        <begin position="11"/>
        <end position="20"/>
    </location>
</feature>
<feature type="compositionally biased region" description="Polar residues" evidence="2">
    <location>
        <begin position="237"/>
        <end position="248"/>
    </location>
</feature>
<feature type="compositionally biased region" description="Low complexity" evidence="2">
    <location>
        <begin position="289"/>
        <end position="312"/>
    </location>
</feature>
<proteinExistence type="predicted"/>
<feature type="compositionally biased region" description="Polar residues" evidence="2">
    <location>
        <begin position="143"/>
        <end position="152"/>
    </location>
</feature>
<reference evidence="3 4" key="2">
    <citation type="journal article" date="2013" name="PLoS Genet.">
        <title>Comparative genome structure, secondary metabolite, and effector coding capacity across Cochliobolus pathogens.</title>
        <authorList>
            <person name="Condon B.J."/>
            <person name="Leng Y."/>
            <person name="Wu D."/>
            <person name="Bushley K.E."/>
            <person name="Ohm R.A."/>
            <person name="Otillar R."/>
            <person name="Martin J."/>
            <person name="Schackwitz W."/>
            <person name="Grimwood J."/>
            <person name="MohdZainudin N."/>
            <person name="Xue C."/>
            <person name="Wang R."/>
            <person name="Manning V.A."/>
            <person name="Dhillon B."/>
            <person name="Tu Z.J."/>
            <person name="Steffenson B.J."/>
            <person name="Salamov A."/>
            <person name="Sun H."/>
            <person name="Lowry S."/>
            <person name="LaButti K."/>
            <person name="Han J."/>
            <person name="Copeland A."/>
            <person name="Lindquist E."/>
            <person name="Barry K."/>
            <person name="Schmutz J."/>
            <person name="Baker S.E."/>
            <person name="Ciuffetti L.M."/>
            <person name="Grigoriev I.V."/>
            <person name="Zhong S."/>
            <person name="Turgeon B.G."/>
        </authorList>
    </citation>
    <scope>NUCLEOTIDE SEQUENCE [LARGE SCALE GENOMIC DNA]</scope>
    <source>
        <strain evidence="4">28A</strain>
    </source>
</reference>